<evidence type="ECO:0000256" key="1">
    <source>
        <dbReference type="ARBA" id="ARBA00011177"/>
    </source>
</evidence>
<evidence type="ECO:0000256" key="4">
    <source>
        <dbReference type="ARBA" id="ARBA00023306"/>
    </source>
</evidence>
<proteinExistence type="inferred from homology"/>
<comment type="similarity">
    <text evidence="6">Belongs to the cyclin family.</text>
</comment>
<evidence type="ECO:0000313" key="9">
    <source>
        <dbReference type="Proteomes" id="UP000467840"/>
    </source>
</evidence>
<feature type="domain" description="Cyclin-like" evidence="7">
    <location>
        <begin position="400"/>
        <end position="487"/>
    </location>
</feature>
<dbReference type="InterPro" id="IPR006671">
    <property type="entry name" value="Cyclin_N"/>
</dbReference>
<evidence type="ECO:0000256" key="6">
    <source>
        <dbReference type="RuleBase" id="RU000383"/>
    </source>
</evidence>
<evidence type="ECO:0000256" key="3">
    <source>
        <dbReference type="ARBA" id="ARBA00023127"/>
    </source>
</evidence>
<keyword evidence="2" id="KW-0132">Cell division</keyword>
<dbReference type="PANTHER" id="PTHR10177">
    <property type="entry name" value="CYCLINS"/>
    <property type="match status" value="1"/>
</dbReference>
<dbReference type="EMBL" id="JAAGAX010000008">
    <property type="protein sequence ID" value="KAF2305672.1"/>
    <property type="molecule type" value="Genomic_DNA"/>
</dbReference>
<comment type="subunit">
    <text evidence="1">Interacts with the CDC2 protein kinase to form a serine/threonine kinase holoenzyme complex also known as maturation promoting factor (MPF). The cyclin subunit imparts substrate specificity to the complex.</text>
</comment>
<dbReference type="GO" id="GO:0051301">
    <property type="term" value="P:cell division"/>
    <property type="evidence" value="ECO:0007669"/>
    <property type="project" value="UniProtKB-KW"/>
</dbReference>
<dbReference type="SUPFAM" id="SSF47954">
    <property type="entry name" value="Cyclin-like"/>
    <property type="match status" value="2"/>
</dbReference>
<accession>A0A6A6LW32</accession>
<dbReference type="InterPro" id="IPR013763">
    <property type="entry name" value="Cyclin-like_dom"/>
</dbReference>
<protein>
    <recommendedName>
        <fullName evidence="5">B-like cyclin</fullName>
    </recommendedName>
</protein>
<dbReference type="Gene3D" id="1.10.472.10">
    <property type="entry name" value="Cyclin-like"/>
    <property type="match status" value="2"/>
</dbReference>
<dbReference type="Pfam" id="PF02984">
    <property type="entry name" value="Cyclin_C"/>
    <property type="match status" value="1"/>
</dbReference>
<reference evidence="8 9" key="1">
    <citation type="journal article" date="2020" name="Mol. Plant">
        <title>The Chromosome-Based Rubber Tree Genome Provides New Insights into Spurge Genome Evolution and Rubber Biosynthesis.</title>
        <authorList>
            <person name="Liu J."/>
            <person name="Shi C."/>
            <person name="Shi C.C."/>
            <person name="Li W."/>
            <person name="Zhang Q.J."/>
            <person name="Zhang Y."/>
            <person name="Li K."/>
            <person name="Lu H.F."/>
            <person name="Shi C."/>
            <person name="Zhu S.T."/>
            <person name="Xiao Z.Y."/>
            <person name="Nan H."/>
            <person name="Yue Y."/>
            <person name="Zhu X.G."/>
            <person name="Wu Y."/>
            <person name="Hong X.N."/>
            <person name="Fan G.Y."/>
            <person name="Tong Y."/>
            <person name="Zhang D."/>
            <person name="Mao C.L."/>
            <person name="Liu Y.L."/>
            <person name="Hao S.J."/>
            <person name="Liu W.Q."/>
            <person name="Lv M.Q."/>
            <person name="Zhang H.B."/>
            <person name="Liu Y."/>
            <person name="Hu-Tang G.R."/>
            <person name="Wang J.P."/>
            <person name="Wang J.H."/>
            <person name="Sun Y.H."/>
            <person name="Ni S.B."/>
            <person name="Chen W.B."/>
            <person name="Zhang X.C."/>
            <person name="Jiao Y.N."/>
            <person name="Eichler E.E."/>
            <person name="Li G.H."/>
            <person name="Liu X."/>
            <person name="Gao L.Z."/>
        </authorList>
    </citation>
    <scope>NUCLEOTIDE SEQUENCE [LARGE SCALE GENOMIC DNA]</scope>
    <source>
        <strain evidence="9">cv. GT1</strain>
        <tissue evidence="8">Leaf</tissue>
    </source>
</reference>
<sequence>MEPQPYITRKQRTKRLRRIRSRISPVLISPLNSAPPQKSQGFYAFSVDSSPCLYFRDEVSCDSSRVTSKSSATKRKLRETEEIERIKDVPFRRITRSYYKQKENERKENEVEVSESSWVESKCGADCVVSEKRRSSKLKKRTEDSKEIQINEDSISVTKSEISSVQQNLSFGGANLENVSLEDKENDTISIISGVESCLSHRTNEKVKRTLETELSEISKHDTFSIDESIVEQKSKSLAALETDLACAENISYDDIIMECSSSHETAFSELQSEIFPESSSEIEFSDYTQSIFLDSGNEFSEKSIDDSPPSHTYSLLLDFRQQFSRSSVPLDMIRSSLIEAEYLQHSKFVKFEVEDDEESYQRLRERERRQLFLLDYVELYRSTTDYGGLILEQRLQMVHWIVEQSTAKEFQLETAFLGVSLLDRFLSKGFFKNKRSLQIVGIACLTLATRIEENQPYNSVRQKNFPIESSTYSRFEVVAMEWLVQEVLNFQCFLPTIHNFMWFYLKAARADAKVEKARYLAKLALSGHEHLQYWPSTVAAGLVILASLESDQIESYQRVIEVHVRTKENDLRECMKTWSVGFDWFVMDKEMIVDGLLEDEFVPLKSLYISLVLMGCCAW</sequence>
<keyword evidence="3 6" id="KW-0195">Cyclin</keyword>
<evidence type="ECO:0000259" key="7">
    <source>
        <dbReference type="SMART" id="SM00385"/>
    </source>
</evidence>
<dbReference type="Pfam" id="PF00134">
    <property type="entry name" value="Cyclin_N"/>
    <property type="match status" value="1"/>
</dbReference>
<evidence type="ECO:0000256" key="2">
    <source>
        <dbReference type="ARBA" id="ARBA00022618"/>
    </source>
</evidence>
<dbReference type="AlphaFoldDB" id="A0A6A6LW32"/>
<dbReference type="SMART" id="SM00385">
    <property type="entry name" value="CYCLIN"/>
    <property type="match status" value="2"/>
</dbReference>
<organism evidence="8 9">
    <name type="scientific">Hevea brasiliensis</name>
    <name type="common">Para rubber tree</name>
    <name type="synonym">Siphonia brasiliensis</name>
    <dbReference type="NCBI Taxonomy" id="3981"/>
    <lineage>
        <taxon>Eukaryota</taxon>
        <taxon>Viridiplantae</taxon>
        <taxon>Streptophyta</taxon>
        <taxon>Embryophyta</taxon>
        <taxon>Tracheophyta</taxon>
        <taxon>Spermatophyta</taxon>
        <taxon>Magnoliopsida</taxon>
        <taxon>eudicotyledons</taxon>
        <taxon>Gunneridae</taxon>
        <taxon>Pentapetalae</taxon>
        <taxon>rosids</taxon>
        <taxon>fabids</taxon>
        <taxon>Malpighiales</taxon>
        <taxon>Euphorbiaceae</taxon>
        <taxon>Crotonoideae</taxon>
        <taxon>Micrandreae</taxon>
        <taxon>Hevea</taxon>
    </lineage>
</organism>
<dbReference type="InterPro" id="IPR036915">
    <property type="entry name" value="Cyclin-like_sf"/>
</dbReference>
<keyword evidence="4" id="KW-0131">Cell cycle</keyword>
<feature type="domain" description="Cyclin-like" evidence="7">
    <location>
        <begin position="500"/>
        <end position="581"/>
    </location>
</feature>
<dbReference type="InterPro" id="IPR039361">
    <property type="entry name" value="Cyclin"/>
</dbReference>
<keyword evidence="9" id="KW-1185">Reference proteome</keyword>
<name>A0A6A6LW32_HEVBR</name>
<evidence type="ECO:0000313" key="8">
    <source>
        <dbReference type="EMBL" id="KAF2305672.1"/>
    </source>
</evidence>
<gene>
    <name evidence="8" type="ORF">GH714_007427</name>
</gene>
<comment type="caution">
    <text evidence="8">The sequence shown here is derived from an EMBL/GenBank/DDBJ whole genome shotgun (WGS) entry which is preliminary data.</text>
</comment>
<dbReference type="InterPro" id="IPR004367">
    <property type="entry name" value="Cyclin_C-dom"/>
</dbReference>
<dbReference type="PROSITE" id="PS00292">
    <property type="entry name" value="CYCLINS"/>
    <property type="match status" value="1"/>
</dbReference>
<dbReference type="Proteomes" id="UP000467840">
    <property type="component" value="Chromosome 9"/>
</dbReference>
<evidence type="ECO:0000256" key="5">
    <source>
        <dbReference type="ARBA" id="ARBA00032263"/>
    </source>
</evidence>
<dbReference type="InterPro" id="IPR048258">
    <property type="entry name" value="Cyclins_cyclin-box"/>
</dbReference>